<evidence type="ECO:0000313" key="3">
    <source>
        <dbReference type="Proteomes" id="UP000265520"/>
    </source>
</evidence>
<organism evidence="2 3">
    <name type="scientific">Trifolium medium</name>
    <dbReference type="NCBI Taxonomy" id="97028"/>
    <lineage>
        <taxon>Eukaryota</taxon>
        <taxon>Viridiplantae</taxon>
        <taxon>Streptophyta</taxon>
        <taxon>Embryophyta</taxon>
        <taxon>Tracheophyta</taxon>
        <taxon>Spermatophyta</taxon>
        <taxon>Magnoliopsida</taxon>
        <taxon>eudicotyledons</taxon>
        <taxon>Gunneridae</taxon>
        <taxon>Pentapetalae</taxon>
        <taxon>rosids</taxon>
        <taxon>fabids</taxon>
        <taxon>Fabales</taxon>
        <taxon>Fabaceae</taxon>
        <taxon>Papilionoideae</taxon>
        <taxon>50 kb inversion clade</taxon>
        <taxon>NPAAA clade</taxon>
        <taxon>Hologalegina</taxon>
        <taxon>IRL clade</taxon>
        <taxon>Trifolieae</taxon>
        <taxon>Trifolium</taxon>
    </lineage>
</organism>
<accession>A0A392S7Z0</accession>
<feature type="region of interest" description="Disordered" evidence="1">
    <location>
        <begin position="38"/>
        <end position="111"/>
    </location>
</feature>
<comment type="caution">
    <text evidence="2">The sequence shown here is derived from an EMBL/GenBank/DDBJ whole genome shotgun (WGS) entry which is preliminary data.</text>
</comment>
<dbReference type="Proteomes" id="UP000265520">
    <property type="component" value="Unassembled WGS sequence"/>
</dbReference>
<proteinExistence type="predicted"/>
<feature type="non-terminal residue" evidence="2">
    <location>
        <position position="1"/>
    </location>
</feature>
<reference evidence="2 3" key="1">
    <citation type="journal article" date="2018" name="Front. Plant Sci.">
        <title>Red Clover (Trifolium pratense) and Zigzag Clover (T. medium) - A Picture of Genomic Similarities and Differences.</title>
        <authorList>
            <person name="Dluhosova J."/>
            <person name="Istvanek J."/>
            <person name="Nedelnik J."/>
            <person name="Repkova J."/>
        </authorList>
    </citation>
    <scope>NUCLEOTIDE SEQUENCE [LARGE SCALE GENOMIC DNA]</scope>
    <source>
        <strain evidence="3">cv. 10/8</strain>
        <tissue evidence="2">Leaf</tissue>
    </source>
</reference>
<dbReference type="AlphaFoldDB" id="A0A392S7Z0"/>
<name>A0A392S7Z0_9FABA</name>
<sequence length="111" mass="12026">PLEYVNFTLKNGVAVIVLQETQRQLENQSACLKSLKLQESDSLTRANGAVETKPLNIKSFPAPLSEKPPDPPPHPIVAQFPPPTSPQVRPQSLVSDPPPVPPPPEPPDLNT</sequence>
<feature type="non-terminal residue" evidence="2">
    <location>
        <position position="111"/>
    </location>
</feature>
<feature type="compositionally biased region" description="Pro residues" evidence="1">
    <location>
        <begin position="96"/>
        <end position="111"/>
    </location>
</feature>
<evidence type="ECO:0000313" key="2">
    <source>
        <dbReference type="EMBL" id="MCI44015.1"/>
    </source>
</evidence>
<evidence type="ECO:0000256" key="1">
    <source>
        <dbReference type="SAM" id="MobiDB-lite"/>
    </source>
</evidence>
<keyword evidence="3" id="KW-1185">Reference proteome</keyword>
<feature type="compositionally biased region" description="Pro residues" evidence="1">
    <location>
        <begin position="70"/>
        <end position="85"/>
    </location>
</feature>
<protein>
    <submittedName>
        <fullName evidence="2">Uncharacterized protein</fullName>
    </submittedName>
</protein>
<dbReference type="EMBL" id="LXQA010324931">
    <property type="protein sequence ID" value="MCI44015.1"/>
    <property type="molecule type" value="Genomic_DNA"/>
</dbReference>